<evidence type="ECO:0000313" key="13">
    <source>
        <dbReference type="EMBL" id="MDP2539717.1"/>
    </source>
</evidence>
<dbReference type="Proteomes" id="UP001240777">
    <property type="component" value="Unassembled WGS sequence"/>
</dbReference>
<dbReference type="SUPFAM" id="SSF53756">
    <property type="entry name" value="UDP-Glycosyltransferase/glycogen phosphorylase"/>
    <property type="match status" value="1"/>
</dbReference>
<comment type="caution">
    <text evidence="13">The sequence shown here is derived from an EMBL/GenBank/DDBJ whole genome shotgun (WGS) entry which is preliminary data.</text>
</comment>
<keyword evidence="11" id="KW-0472">Membrane</keyword>
<dbReference type="AlphaFoldDB" id="A0AA90PK33"/>
<feature type="transmembrane region" description="Helical" evidence="11">
    <location>
        <begin position="272"/>
        <end position="289"/>
    </location>
</feature>
<evidence type="ECO:0000256" key="8">
    <source>
        <dbReference type="ARBA" id="ARBA00023098"/>
    </source>
</evidence>
<evidence type="ECO:0000256" key="5">
    <source>
        <dbReference type="ARBA" id="ARBA00022556"/>
    </source>
</evidence>
<evidence type="ECO:0000256" key="4">
    <source>
        <dbReference type="ARBA" id="ARBA00022516"/>
    </source>
</evidence>
<keyword evidence="15" id="KW-1185">Reference proteome</keyword>
<dbReference type="EC" id="2.4.1.182" evidence="2 10"/>
<accession>A0AA90PK33</accession>
<dbReference type="PANTHER" id="PTHR30372:SF4">
    <property type="entry name" value="LIPID-A-DISACCHARIDE SYNTHASE, MITOCHONDRIAL-RELATED"/>
    <property type="match status" value="1"/>
</dbReference>
<evidence type="ECO:0000313" key="12">
    <source>
        <dbReference type="EMBL" id="MDO7253828.1"/>
    </source>
</evidence>
<dbReference type="GO" id="GO:0009245">
    <property type="term" value="P:lipid A biosynthetic process"/>
    <property type="evidence" value="ECO:0007669"/>
    <property type="project" value="UniProtKB-UniRule"/>
</dbReference>
<evidence type="ECO:0000256" key="11">
    <source>
        <dbReference type="SAM" id="Phobius"/>
    </source>
</evidence>
<comment type="catalytic activity">
    <reaction evidence="9">
        <text>a lipid X + a UDP-2-N,3-O-bis[(3R)-3-hydroxyacyl]-alpha-D-glucosamine = a lipid A disaccharide + UDP + H(+)</text>
        <dbReference type="Rhea" id="RHEA:67828"/>
        <dbReference type="ChEBI" id="CHEBI:15378"/>
        <dbReference type="ChEBI" id="CHEBI:58223"/>
        <dbReference type="ChEBI" id="CHEBI:137748"/>
        <dbReference type="ChEBI" id="CHEBI:176338"/>
        <dbReference type="ChEBI" id="CHEBI:176343"/>
        <dbReference type="EC" id="2.4.1.182"/>
    </reaction>
</comment>
<keyword evidence="7 13" id="KW-0808">Transferase</keyword>
<dbReference type="PANTHER" id="PTHR30372">
    <property type="entry name" value="LIPID-A-DISACCHARIDE SYNTHASE"/>
    <property type="match status" value="1"/>
</dbReference>
<evidence type="ECO:0000256" key="6">
    <source>
        <dbReference type="ARBA" id="ARBA00022676"/>
    </source>
</evidence>
<dbReference type="GO" id="GO:0016020">
    <property type="term" value="C:membrane"/>
    <property type="evidence" value="ECO:0007669"/>
    <property type="project" value="GOC"/>
</dbReference>
<keyword evidence="8" id="KW-0443">Lipid metabolism</keyword>
<dbReference type="GO" id="GO:0008915">
    <property type="term" value="F:lipid-A-disaccharide synthase activity"/>
    <property type="evidence" value="ECO:0007669"/>
    <property type="project" value="UniProtKB-UniRule"/>
</dbReference>
<keyword evidence="11" id="KW-1133">Transmembrane helix</keyword>
<evidence type="ECO:0000313" key="15">
    <source>
        <dbReference type="Proteomes" id="UP001240777"/>
    </source>
</evidence>
<dbReference type="GO" id="GO:0005543">
    <property type="term" value="F:phospholipid binding"/>
    <property type="evidence" value="ECO:0007669"/>
    <property type="project" value="TreeGrafter"/>
</dbReference>
<dbReference type="Pfam" id="PF02684">
    <property type="entry name" value="LpxB"/>
    <property type="match status" value="1"/>
</dbReference>
<evidence type="ECO:0000256" key="2">
    <source>
        <dbReference type="ARBA" id="ARBA00012687"/>
    </source>
</evidence>
<dbReference type="NCBIfam" id="TIGR00215">
    <property type="entry name" value="lpxB"/>
    <property type="match status" value="1"/>
</dbReference>
<gene>
    <name evidence="13" type="primary">lpxB</name>
    <name evidence="12" type="ORF">Q5I04_07915</name>
    <name evidence="13" type="ORF">Q5I06_08020</name>
</gene>
<evidence type="ECO:0000256" key="9">
    <source>
        <dbReference type="ARBA" id="ARBA00048975"/>
    </source>
</evidence>
<protein>
    <recommendedName>
        <fullName evidence="3 10">Lipid-A-disaccharide synthase</fullName>
        <ecNumber evidence="2 10">2.4.1.182</ecNumber>
    </recommendedName>
</protein>
<reference evidence="13 15" key="1">
    <citation type="submission" date="2023-07" db="EMBL/GenBank/DDBJ databases">
        <title>Unpublished Manusciprt.</title>
        <authorList>
            <person name="Aydin F."/>
            <person name="Tarhane S."/>
            <person name="Saticioglu I.B."/>
            <person name="Karakaya E."/>
            <person name="Abay S."/>
            <person name="Guran O."/>
            <person name="Bozkurt E."/>
            <person name="Uzum N."/>
            <person name="Olgun K."/>
            <person name="Jablonski D."/>
        </authorList>
    </citation>
    <scope>NUCLEOTIDE SEQUENCE</scope>
    <source>
        <strain evidence="15">faydin-H75</strain>
        <strain evidence="13">Faydin-H76</strain>
    </source>
</reference>
<dbReference type="EMBL" id="JAUYZK010000014">
    <property type="protein sequence ID" value="MDP2539717.1"/>
    <property type="molecule type" value="Genomic_DNA"/>
</dbReference>
<sequence length="355" mass="41170">MKKILISALEPSSNIHLRELKKYLKDIEFIGIFDEDLGSPLYSPKKFSTMAFLDVLKKIKFFYKANKKMIELSKDADLVLLLDSSSFNIPLAKGIKKINQNKPIIYYILPQVWAWKAWRAKKIEKYCDRLGAILPFETTFYEKKAQYVGHPLLDEIPHYKKKQSDGSIVFMPGSRQGEIKRIFPIFLEVAKKIKNKKKILIIPHSFKNSDLYSIYGKDVDEFDISFDTHKSLYEAEFAFICSGTATLEATLIGTPFVLGYKMKKIDFFITRIFVKLSCIGLANIFYNALNNEYPGKGKTRLHQELVQEDLNCENLINAYESINREKFLIESEKIREYLRHGSAENIANWIKLTLN</sequence>
<organism evidence="13 14">
    <name type="scientific">Helicobacter cappadocius</name>
    <dbReference type="NCBI Taxonomy" id="3063998"/>
    <lineage>
        <taxon>Bacteria</taxon>
        <taxon>Pseudomonadati</taxon>
        <taxon>Campylobacterota</taxon>
        <taxon>Epsilonproteobacteria</taxon>
        <taxon>Campylobacterales</taxon>
        <taxon>Helicobacteraceae</taxon>
        <taxon>Helicobacter</taxon>
    </lineage>
</organism>
<dbReference type="Proteomes" id="UP001177258">
    <property type="component" value="Unassembled WGS sequence"/>
</dbReference>
<evidence type="ECO:0000256" key="3">
    <source>
        <dbReference type="ARBA" id="ARBA00020902"/>
    </source>
</evidence>
<reference evidence="12 14" key="3">
    <citation type="journal article" date="2024" name="Syst. Appl. Microbiol.">
        <title>Helicobacter cappadocius sp. nov., from lizards: The first psychrotrophic Helicobacter species.</title>
        <authorList>
            <person name="Aydin F."/>
            <person name="Tarhane S."/>
            <person name="Karakaya E."/>
            <person name="Abay S."/>
            <person name="Kayman T."/>
            <person name="Guran O."/>
            <person name="Bozkurt E."/>
            <person name="Uzum N."/>
            <person name="Avci A."/>
            <person name="Olgun K."/>
            <person name="Jablonski D."/>
            <person name="Guran C."/>
            <person name="Burcin Saticioglu I."/>
        </authorList>
    </citation>
    <scope>NUCLEOTIDE SEQUENCE [LARGE SCALE GENOMIC DNA]</scope>
    <source>
        <strain evidence="12">Faydin-H75</strain>
        <strain evidence="14">faydin-H76</strain>
    </source>
</reference>
<name>A0AA90PK33_9HELI</name>
<proteinExistence type="predicted"/>
<comment type="function">
    <text evidence="1">Condensation of UDP-2,3-diacylglucosamine and 2,3-diacylglucosamine-1-phosphate to form lipid A disaccharide, a precursor of lipid A, a phosphorylated glycolipid that anchors the lipopolysaccharide to the outer membrane of the cell.</text>
</comment>
<reference evidence="12" key="2">
    <citation type="submission" date="2023-07" db="EMBL/GenBank/DDBJ databases">
        <authorList>
            <person name="Aydin F."/>
            <person name="Tarhane S."/>
            <person name="Saticioglu I.B."/>
            <person name="Karakaya E."/>
            <person name="Abay S."/>
            <person name="Guran O."/>
            <person name="Bozkurt E."/>
            <person name="Uzum N."/>
            <person name="Olgun K."/>
            <person name="Jablonski D."/>
        </authorList>
    </citation>
    <scope>NUCLEOTIDE SEQUENCE</scope>
    <source>
        <strain evidence="12">Faydin-H75</strain>
    </source>
</reference>
<keyword evidence="6 13" id="KW-0328">Glycosyltransferase</keyword>
<evidence type="ECO:0000256" key="10">
    <source>
        <dbReference type="NCBIfam" id="TIGR00215"/>
    </source>
</evidence>
<evidence type="ECO:0000313" key="14">
    <source>
        <dbReference type="Proteomes" id="UP001177258"/>
    </source>
</evidence>
<evidence type="ECO:0000256" key="7">
    <source>
        <dbReference type="ARBA" id="ARBA00022679"/>
    </source>
</evidence>
<keyword evidence="4" id="KW-0444">Lipid biosynthesis</keyword>
<evidence type="ECO:0000256" key="1">
    <source>
        <dbReference type="ARBA" id="ARBA00002056"/>
    </source>
</evidence>
<keyword evidence="11" id="KW-0812">Transmembrane</keyword>
<keyword evidence="5" id="KW-0441">Lipid A biosynthesis</keyword>
<dbReference type="InterPro" id="IPR003835">
    <property type="entry name" value="Glyco_trans_19"/>
</dbReference>
<dbReference type="RefSeq" id="WP_305517665.1">
    <property type="nucleotide sequence ID" value="NZ_JAUPEV010000015.1"/>
</dbReference>
<dbReference type="EMBL" id="JAUPEV010000015">
    <property type="protein sequence ID" value="MDO7253828.1"/>
    <property type="molecule type" value="Genomic_DNA"/>
</dbReference>